<feature type="compositionally biased region" description="Low complexity" evidence="4">
    <location>
        <begin position="37"/>
        <end position="51"/>
    </location>
</feature>
<dbReference type="Proteomes" id="UP000471298">
    <property type="component" value="Unassembled WGS sequence"/>
</dbReference>
<keyword evidence="2" id="KW-0540">Nuclease</keyword>
<dbReference type="InterPro" id="IPR007346">
    <property type="entry name" value="Endonuclease-I"/>
</dbReference>
<keyword evidence="6" id="KW-1185">Reference proteome</keyword>
<evidence type="ECO:0000313" key="6">
    <source>
        <dbReference type="Proteomes" id="UP000471298"/>
    </source>
</evidence>
<dbReference type="GO" id="GO:0016787">
    <property type="term" value="F:hydrolase activity"/>
    <property type="evidence" value="ECO:0007669"/>
    <property type="project" value="UniProtKB-KW"/>
</dbReference>
<evidence type="ECO:0000256" key="1">
    <source>
        <dbReference type="ARBA" id="ARBA00006429"/>
    </source>
</evidence>
<evidence type="ECO:0000256" key="3">
    <source>
        <dbReference type="ARBA" id="ARBA00022801"/>
    </source>
</evidence>
<protein>
    <recommendedName>
        <fullName evidence="7">Endonuclease I</fullName>
    </recommendedName>
</protein>
<sequence length="250" mass="28516">MFKKGRISSLVVALLAVVIIILNAYLDNAEKTPTRNDSQQPSQQPSQQQASDKSDDTSKPYRQALYFLWSEVYALGGNTLYCDAPFTTDNREKRAKHINAEHVFPASWIAKDLQCGTRKQCQQTSALFRTLESDLHNIYPALVDANKSRSNYRFGNVNRKSSPVKGCTFYVDESARIAEPREAVRGDIARAMLYMAHEHGLTLYSKNRALMLDWHRQDPPDQAEINRAKQIEKIQGRDNPFITQYPFVSK</sequence>
<comment type="similarity">
    <text evidence="1">Belongs to the EndA/NucM nuclease family.</text>
</comment>
<dbReference type="InterPro" id="IPR044925">
    <property type="entry name" value="His-Me_finger_sf"/>
</dbReference>
<evidence type="ECO:0000256" key="2">
    <source>
        <dbReference type="ARBA" id="ARBA00022722"/>
    </source>
</evidence>
<keyword evidence="3" id="KW-0378">Hydrolase</keyword>
<evidence type="ECO:0000256" key="4">
    <source>
        <dbReference type="SAM" id="MobiDB-lite"/>
    </source>
</evidence>
<accession>A0A6N7EVX4</accession>
<comment type="caution">
    <text evidence="5">The sequence shown here is derived from an EMBL/GenBank/DDBJ whole genome shotgun (WGS) entry which is preliminary data.</text>
</comment>
<feature type="region of interest" description="Disordered" evidence="4">
    <location>
        <begin position="31"/>
        <end position="57"/>
    </location>
</feature>
<dbReference type="AlphaFoldDB" id="A0A6N7EVX4"/>
<dbReference type="FunCoup" id="A0A6N7EVX4">
    <property type="interactions" value="14"/>
</dbReference>
<dbReference type="RefSeq" id="WP_152808291.1">
    <property type="nucleotide sequence ID" value="NZ_WHNW01000001.1"/>
</dbReference>
<gene>
    <name evidence="5" type="ORF">GCU85_00630</name>
</gene>
<evidence type="ECO:0000313" key="5">
    <source>
        <dbReference type="EMBL" id="MPV85237.1"/>
    </source>
</evidence>
<dbReference type="PANTHER" id="PTHR33607:SF2">
    <property type="entry name" value="ENDONUCLEASE-1"/>
    <property type="match status" value="1"/>
</dbReference>
<reference evidence="5 6" key="1">
    <citation type="submission" date="2019-10" db="EMBL/GenBank/DDBJ databases">
        <title>Cardiobacteriales fam. a chemoheterotrophic member of the order Cardiobacteriales, and proposal of Cardiobacteriales fam. nov.</title>
        <authorList>
            <person name="Wang C."/>
        </authorList>
    </citation>
    <scope>NUCLEOTIDE SEQUENCE [LARGE SCALE GENOMIC DNA]</scope>
    <source>
        <strain evidence="5 6">ML27</strain>
    </source>
</reference>
<dbReference type="EMBL" id="WHNW01000001">
    <property type="protein sequence ID" value="MPV85237.1"/>
    <property type="molecule type" value="Genomic_DNA"/>
</dbReference>
<proteinExistence type="inferred from homology"/>
<dbReference type="SUPFAM" id="SSF54060">
    <property type="entry name" value="His-Me finger endonucleases"/>
    <property type="match status" value="1"/>
</dbReference>
<organism evidence="5 6">
    <name type="scientific">Ostreibacterium oceani</name>
    <dbReference type="NCBI Taxonomy" id="2654998"/>
    <lineage>
        <taxon>Bacteria</taxon>
        <taxon>Pseudomonadati</taxon>
        <taxon>Pseudomonadota</taxon>
        <taxon>Gammaproteobacteria</taxon>
        <taxon>Cardiobacteriales</taxon>
        <taxon>Ostreibacteriaceae</taxon>
        <taxon>Ostreibacterium</taxon>
    </lineage>
</organism>
<dbReference type="InParanoid" id="A0A6N7EVX4"/>
<name>A0A6N7EVX4_9GAMM</name>
<dbReference type="GO" id="GO:0004518">
    <property type="term" value="F:nuclease activity"/>
    <property type="evidence" value="ECO:0007669"/>
    <property type="project" value="UniProtKB-KW"/>
</dbReference>
<dbReference type="PANTHER" id="PTHR33607">
    <property type="entry name" value="ENDONUCLEASE-1"/>
    <property type="match status" value="1"/>
</dbReference>
<evidence type="ECO:0008006" key="7">
    <source>
        <dbReference type="Google" id="ProtNLM"/>
    </source>
</evidence>
<dbReference type="Pfam" id="PF04231">
    <property type="entry name" value="Endonuclease_1"/>
    <property type="match status" value="1"/>
</dbReference>